<dbReference type="GeneID" id="34557388"/>
<comment type="caution">
    <text evidence="1">The sequence shown here is derived from an EMBL/GenBank/DDBJ whole genome shotgun (WGS) entry which is preliminary data.</text>
</comment>
<evidence type="ECO:0000313" key="2">
    <source>
        <dbReference type="Proteomes" id="UP000176998"/>
    </source>
</evidence>
<dbReference type="GO" id="GO:0006122">
    <property type="term" value="P:mitochondrial electron transport, ubiquinol to cytochrome c"/>
    <property type="evidence" value="ECO:0007669"/>
    <property type="project" value="InterPro"/>
</dbReference>
<dbReference type="PANTHER" id="PTHR28254">
    <property type="entry name" value="CYTOCHROME B-C1 COMPLEX SUBUNIT 10"/>
    <property type="match status" value="1"/>
</dbReference>
<dbReference type="Proteomes" id="UP000176998">
    <property type="component" value="Unassembled WGS sequence"/>
</dbReference>
<proteinExistence type="predicted"/>
<name>A0A1G4BG63_9PEZI</name>
<dbReference type="InterPro" id="IPR019182">
    <property type="entry name" value="Cytochrome_b-c1_su10_fun"/>
</dbReference>
<dbReference type="Pfam" id="PF09796">
    <property type="entry name" value="QCR10"/>
    <property type="match status" value="1"/>
</dbReference>
<dbReference type="GO" id="GO:0005739">
    <property type="term" value="C:mitochondrion"/>
    <property type="evidence" value="ECO:0007669"/>
    <property type="project" value="GOC"/>
</dbReference>
<dbReference type="EMBL" id="MJBS01000027">
    <property type="protein sequence ID" value="OHF00480.1"/>
    <property type="molecule type" value="Genomic_DNA"/>
</dbReference>
<gene>
    <name evidence="1" type="ORF">CORC01_04230</name>
</gene>
<organism evidence="1 2">
    <name type="scientific">Colletotrichum orchidophilum</name>
    <dbReference type="NCBI Taxonomy" id="1209926"/>
    <lineage>
        <taxon>Eukaryota</taxon>
        <taxon>Fungi</taxon>
        <taxon>Dikarya</taxon>
        <taxon>Ascomycota</taxon>
        <taxon>Pezizomycotina</taxon>
        <taxon>Sordariomycetes</taxon>
        <taxon>Hypocreomycetidae</taxon>
        <taxon>Glomerellales</taxon>
        <taxon>Glomerellaceae</taxon>
        <taxon>Colletotrichum</taxon>
    </lineage>
</organism>
<dbReference type="PANTHER" id="PTHR28254:SF1">
    <property type="entry name" value="CYTOCHROME B-C1 COMPLEX SUBUNIT 10, MITOCHONDRIAL"/>
    <property type="match status" value="1"/>
</dbReference>
<accession>A0A1G4BG63</accession>
<protein>
    <submittedName>
        <fullName evidence="1">Uncharacterized protein</fullName>
    </submittedName>
</protein>
<dbReference type="OrthoDB" id="2391627at2759"/>
<dbReference type="RefSeq" id="XP_022477623.1">
    <property type="nucleotide sequence ID" value="XM_022615878.1"/>
</dbReference>
<keyword evidence="2" id="KW-1185">Reference proteome</keyword>
<dbReference type="AlphaFoldDB" id="A0A1G4BG63"/>
<reference evidence="1 2" key="1">
    <citation type="submission" date="2016-09" db="EMBL/GenBank/DDBJ databases">
        <authorList>
            <person name="Capua I."/>
            <person name="De Benedictis P."/>
            <person name="Joannis T."/>
            <person name="Lombin L.H."/>
            <person name="Cattoli G."/>
        </authorList>
    </citation>
    <scope>NUCLEOTIDE SEQUENCE [LARGE SCALE GENOMIC DNA]</scope>
    <source>
        <strain evidence="1 2">IMI 309357</strain>
    </source>
</reference>
<dbReference type="STRING" id="1209926.A0A1G4BG63"/>
<sequence>MPSPARVGTSYPAYHSKFGPKYKTIPNFGGWTIPSAIKFATRAGGFGAAAGIAALFYTSGIPRIQNDILIKIPIIGSKFAKEELPASDNPF</sequence>
<evidence type="ECO:0000313" key="1">
    <source>
        <dbReference type="EMBL" id="OHF00480.1"/>
    </source>
</evidence>